<organism evidence="2 3">
    <name type="scientific">Actinophytocola oryzae</name>
    <dbReference type="NCBI Taxonomy" id="502181"/>
    <lineage>
        <taxon>Bacteria</taxon>
        <taxon>Bacillati</taxon>
        <taxon>Actinomycetota</taxon>
        <taxon>Actinomycetes</taxon>
        <taxon>Pseudonocardiales</taxon>
        <taxon>Pseudonocardiaceae</taxon>
    </lineage>
</organism>
<feature type="compositionally biased region" description="Basic residues" evidence="1">
    <location>
        <begin position="168"/>
        <end position="177"/>
    </location>
</feature>
<feature type="compositionally biased region" description="Low complexity" evidence="1">
    <location>
        <begin position="71"/>
        <end position="92"/>
    </location>
</feature>
<gene>
    <name evidence="2" type="ORF">CLV71_12019</name>
</gene>
<name>A0A4R7UX08_9PSEU</name>
<keyword evidence="3" id="KW-1185">Reference proteome</keyword>
<feature type="compositionally biased region" description="Low complexity" evidence="1">
    <location>
        <begin position="106"/>
        <end position="121"/>
    </location>
</feature>
<sequence length="247" mass="26029">MRPLSPPPTSGVSNPPTPSASTSPPSTISAPASTATSPTPSNSATSPDHIRAFIADVIERTSAGNAHTHTDPCAPASADSSARTRSPSIRWPRSPRDRPRTARPKSSATTSLARSSTPATAVTPRSSACSSTPAAAWARSPPSRSTTSTSTCPSATWSARVAAAGRSRSVRRPRRRSPGTCGCSPRKAGHQRSCACRTQLRPDPAGRQRDRAHARPTRPLAGTHVHAHRWRHTLAHMWMTEDGDPPG</sequence>
<dbReference type="AlphaFoldDB" id="A0A4R7UX08"/>
<dbReference type="Proteomes" id="UP000294927">
    <property type="component" value="Unassembled WGS sequence"/>
</dbReference>
<comment type="caution">
    <text evidence="2">The sequence shown here is derived from an EMBL/GenBank/DDBJ whole genome shotgun (WGS) entry which is preliminary data.</text>
</comment>
<evidence type="ECO:0000313" key="3">
    <source>
        <dbReference type="Proteomes" id="UP000294927"/>
    </source>
</evidence>
<feature type="compositionally biased region" description="Basic and acidic residues" evidence="1">
    <location>
        <begin position="204"/>
        <end position="213"/>
    </location>
</feature>
<feature type="compositionally biased region" description="Low complexity" evidence="1">
    <location>
        <begin position="130"/>
        <end position="167"/>
    </location>
</feature>
<feature type="compositionally biased region" description="Low complexity" evidence="1">
    <location>
        <begin position="19"/>
        <end position="47"/>
    </location>
</feature>
<proteinExistence type="predicted"/>
<accession>A0A4R7UX08</accession>
<reference evidence="2 3" key="1">
    <citation type="submission" date="2019-03" db="EMBL/GenBank/DDBJ databases">
        <title>Genomic Encyclopedia of Archaeal and Bacterial Type Strains, Phase II (KMG-II): from individual species to whole genera.</title>
        <authorList>
            <person name="Goeker M."/>
        </authorList>
    </citation>
    <scope>NUCLEOTIDE SEQUENCE [LARGE SCALE GENOMIC DNA]</scope>
    <source>
        <strain evidence="2 3">DSM 45499</strain>
    </source>
</reference>
<dbReference type="EMBL" id="SOCP01000020">
    <property type="protein sequence ID" value="TDV41329.1"/>
    <property type="molecule type" value="Genomic_DNA"/>
</dbReference>
<protein>
    <submittedName>
        <fullName evidence="2">Uncharacterized protein</fullName>
    </submittedName>
</protein>
<evidence type="ECO:0000256" key="1">
    <source>
        <dbReference type="SAM" id="MobiDB-lite"/>
    </source>
</evidence>
<feature type="region of interest" description="Disordered" evidence="1">
    <location>
        <begin position="1"/>
        <end position="225"/>
    </location>
</feature>
<evidence type="ECO:0000313" key="2">
    <source>
        <dbReference type="EMBL" id="TDV41329.1"/>
    </source>
</evidence>